<evidence type="ECO:0000313" key="3">
    <source>
        <dbReference type="EMBL" id="WEG69316.1"/>
    </source>
</evidence>
<dbReference type="InterPro" id="IPR003360">
    <property type="entry name" value="US22-like"/>
</dbReference>
<evidence type="ECO:0000313" key="2">
    <source>
        <dbReference type="EMBL" id="WEG69177.1"/>
    </source>
</evidence>
<dbReference type="EMBL" id="OP429123">
    <property type="protein sequence ID" value="WEG69039.1"/>
    <property type="molecule type" value="Genomic_DNA"/>
</dbReference>
<accession>A0A9Y1IKQ5</accession>
<dbReference type="EMBL" id="OP429124">
    <property type="protein sequence ID" value="WEG69177.1"/>
    <property type="molecule type" value="Genomic_DNA"/>
</dbReference>
<reference evidence="4" key="1">
    <citation type="submission" date="2022-09" db="EMBL/GenBank/DDBJ databases">
        <authorList>
            <person name="Vucak M."/>
            <person name="Davison A.J."/>
        </authorList>
    </citation>
    <scope>NUCLEOTIDE SEQUENCE</scope>
    <source>
        <strain evidence="1">Mnat18</strain>
        <strain evidence="2">Mnat19</strain>
        <strain evidence="4">Mnat2</strain>
        <strain evidence="3">Mnat29</strain>
        <strain evidence="5">Mnat33</strain>
    </source>
</reference>
<dbReference type="Pfam" id="PF02393">
    <property type="entry name" value="US22"/>
    <property type="match status" value="1"/>
</dbReference>
<sequence>MDLLPRTDIREAYQWLSDIGFNQERIRSYAIERAGTLIPVSWPIGVCVKLADVASYAYFAQKWGAVCEAGKYVCCGERMAPFGRLHGDAIDRTRFIIMFGSSGGLYVYDAYDDTVFHLADSLDSFYADGLRRMDPIYDTAAVPSKILIDGVMASLIEAETVEAFMGIVQDHQGVIYEVSDTVCGVDCQLMLYRGNYGIITSCSLGTSLNITSIMCAAIRRMSCTFNVFGVLGYKTGVTMFRPRLILLMDPFGVIYGYENCLNRLVRLAENFKMFTRIGSQKSVFNFRHDRGFKGIGRLEKPPYCPHVGNVREIDLDPDAEYDMDPQYVARMPNDSFSLRNISSFGEHVGHVTFIGRKTRFFDPERINKNQCAEGLITDVCSMYDAAVMMRAAYYGYKQITDNLWPEEIEALLLGHPSCLPMASDGLVKAAVESMRVMYSASDDEDSETESARVAINEPPCKRCIERRRVKIFKRLRGFDR</sequence>
<dbReference type="EMBL" id="OP429126">
    <property type="protein sequence ID" value="WEG69454.1"/>
    <property type="molecule type" value="Genomic_DNA"/>
</dbReference>
<dbReference type="EMBL" id="OP429127">
    <property type="protein sequence ID" value="WEG69592.1"/>
    <property type="molecule type" value="Genomic_DNA"/>
</dbReference>
<proteinExistence type="predicted"/>
<organism evidence="4">
    <name type="scientific">Mastomys natalensis cytomegalovirus 2</name>
    <dbReference type="NCBI Taxonomy" id="2973540"/>
    <lineage>
        <taxon>Viruses</taxon>
        <taxon>Duplodnaviria</taxon>
        <taxon>Heunggongvirae</taxon>
        <taxon>Peploviricota</taxon>
        <taxon>Herviviricetes</taxon>
        <taxon>Herpesvirales</taxon>
        <taxon>Orthoherpesviridae</taxon>
        <taxon>Betaherpesvirinae</taxon>
        <taxon>Muromegalovirus</taxon>
    </lineage>
</organism>
<evidence type="ECO:0000313" key="4">
    <source>
        <dbReference type="EMBL" id="WEG69454.1"/>
    </source>
</evidence>
<reference evidence="4" key="2">
    <citation type="submission" date="2023-06" db="EMBL/GenBank/DDBJ databases">
        <title>Isolation and genome sequencing of cytomegaloviruses from Natal multimammate mice (Mastomys natalensis).</title>
        <authorList>
            <person name="Jarvis M.A."/>
            <person name="Davison A.J."/>
        </authorList>
    </citation>
    <scope>NUCLEOTIDE SEQUENCE</scope>
    <source>
        <strain evidence="1">Mnat18</strain>
        <strain evidence="2">Mnat19</strain>
        <strain evidence="4">Mnat2</strain>
        <strain evidence="3">Mnat29</strain>
        <strain evidence="5">Mnat33</strain>
    </source>
</reference>
<gene>
    <name evidence="4" type="primary">M36</name>
</gene>
<evidence type="ECO:0000313" key="1">
    <source>
        <dbReference type="EMBL" id="WEG69039.1"/>
    </source>
</evidence>
<dbReference type="EMBL" id="OP429139">
    <property type="protein sequence ID" value="WEG71266.1"/>
    <property type="molecule type" value="Genomic_DNA"/>
</dbReference>
<evidence type="ECO:0000313" key="5">
    <source>
        <dbReference type="EMBL" id="WEG69592.1"/>
    </source>
</evidence>
<dbReference type="EMBL" id="OP429141">
    <property type="protein sequence ID" value="WEG71545.1"/>
    <property type="molecule type" value="Genomic_DNA"/>
</dbReference>
<dbReference type="EMBL" id="OP429125">
    <property type="protein sequence ID" value="WEG69316.1"/>
    <property type="molecule type" value="Genomic_DNA"/>
</dbReference>
<protein>
    <submittedName>
        <fullName evidence="4">Tegument protein vICA</fullName>
    </submittedName>
</protein>
<name>A0A9Y1IKQ5_9BETA</name>